<dbReference type="GO" id="GO:0005975">
    <property type="term" value="P:carbohydrate metabolic process"/>
    <property type="evidence" value="ECO:0007669"/>
    <property type="project" value="InterPro"/>
</dbReference>
<evidence type="ECO:0000256" key="1">
    <source>
        <dbReference type="ARBA" id="ARBA00022801"/>
    </source>
</evidence>
<dbReference type="EMBL" id="QQAZ01000022">
    <property type="protein sequence ID" value="RDI43263.1"/>
    <property type="molecule type" value="Genomic_DNA"/>
</dbReference>
<dbReference type="InterPro" id="IPR036573">
    <property type="entry name" value="CBM_sf_5/12"/>
</dbReference>
<dbReference type="Gene3D" id="2.10.10.20">
    <property type="entry name" value="Carbohydrate-binding module superfamily 5/12"/>
    <property type="match status" value="1"/>
</dbReference>
<comment type="caution">
    <text evidence="3">The sequence shown here is derived from an EMBL/GenBank/DDBJ whole genome shotgun (WGS) entry which is preliminary data.</text>
</comment>
<dbReference type="Proteomes" id="UP000255355">
    <property type="component" value="Unassembled WGS sequence"/>
</dbReference>
<evidence type="ECO:0000313" key="3">
    <source>
        <dbReference type="EMBL" id="RDI43263.1"/>
    </source>
</evidence>
<feature type="domain" description="Chitin-binding type-3" evidence="2">
    <location>
        <begin position="4"/>
        <end position="46"/>
    </location>
</feature>
<dbReference type="SUPFAM" id="SSF51055">
    <property type="entry name" value="Carbohydrate binding domain"/>
    <property type="match status" value="1"/>
</dbReference>
<dbReference type="GO" id="GO:0004553">
    <property type="term" value="F:hydrolase activity, hydrolyzing O-glycosyl compounds"/>
    <property type="evidence" value="ECO:0007669"/>
    <property type="project" value="InterPro"/>
</dbReference>
<accession>A0A370GMZ1</accession>
<gene>
    <name evidence="3" type="ORF">DFR68_12225</name>
</gene>
<dbReference type="GO" id="GO:0005576">
    <property type="term" value="C:extracellular region"/>
    <property type="evidence" value="ECO:0007669"/>
    <property type="project" value="InterPro"/>
</dbReference>
<protein>
    <submittedName>
        <fullName evidence="3">Carbohydrate binding protein</fullName>
    </submittedName>
</protein>
<keyword evidence="1" id="KW-0378">Hydrolase</keyword>
<dbReference type="AlphaFoldDB" id="A0A370GMZ1"/>
<dbReference type="GO" id="GO:0030246">
    <property type="term" value="F:carbohydrate binding"/>
    <property type="evidence" value="ECO:0007669"/>
    <property type="project" value="InterPro"/>
</dbReference>
<dbReference type="RefSeq" id="WP_373864077.1">
    <property type="nucleotide sequence ID" value="NZ_QQAZ01000022.1"/>
</dbReference>
<dbReference type="Pfam" id="PF02839">
    <property type="entry name" value="CBM_5_12"/>
    <property type="match status" value="1"/>
</dbReference>
<evidence type="ECO:0000313" key="4">
    <source>
        <dbReference type="Proteomes" id="UP000255355"/>
    </source>
</evidence>
<sequence length="49" mass="5437">MTAEWHLGARFEAGDTVTFNGIQYQCLQAHTVDDAAWTPEAASALWAKR</sequence>
<organism evidence="3 4">
    <name type="scientific">Nocardia mexicana</name>
    <dbReference type="NCBI Taxonomy" id="279262"/>
    <lineage>
        <taxon>Bacteria</taxon>
        <taxon>Bacillati</taxon>
        <taxon>Actinomycetota</taxon>
        <taxon>Actinomycetes</taxon>
        <taxon>Mycobacteriales</taxon>
        <taxon>Nocardiaceae</taxon>
        <taxon>Nocardia</taxon>
    </lineage>
</organism>
<keyword evidence="4" id="KW-1185">Reference proteome</keyword>
<name>A0A370GMZ1_9NOCA</name>
<dbReference type="InterPro" id="IPR003610">
    <property type="entry name" value="CBM5/12"/>
</dbReference>
<dbReference type="CDD" id="cd12214">
    <property type="entry name" value="ChiA1_BD"/>
    <property type="match status" value="1"/>
</dbReference>
<proteinExistence type="predicted"/>
<evidence type="ECO:0000259" key="2">
    <source>
        <dbReference type="Pfam" id="PF02839"/>
    </source>
</evidence>
<reference evidence="3 4" key="1">
    <citation type="submission" date="2018-07" db="EMBL/GenBank/DDBJ databases">
        <title>Genomic Encyclopedia of Type Strains, Phase IV (KMG-IV): sequencing the most valuable type-strain genomes for metagenomic binning, comparative biology and taxonomic classification.</title>
        <authorList>
            <person name="Goeker M."/>
        </authorList>
    </citation>
    <scope>NUCLEOTIDE SEQUENCE [LARGE SCALE GENOMIC DNA]</scope>
    <source>
        <strain evidence="3 4">DSM 44952</strain>
    </source>
</reference>